<dbReference type="GO" id="GO:0009313">
    <property type="term" value="P:oligosaccharide catabolic process"/>
    <property type="evidence" value="ECO:0007669"/>
    <property type="project" value="TreeGrafter"/>
</dbReference>
<feature type="domain" description="Glycoside hydrolase family 38 N-terminal" evidence="2">
    <location>
        <begin position="288"/>
        <end position="557"/>
    </location>
</feature>
<protein>
    <submittedName>
        <fullName evidence="6">Putative Glycosyl hydrolases 38-like protein</fullName>
    </submittedName>
</protein>
<keyword evidence="6" id="KW-0378">Hydrolase</keyword>
<dbReference type="AlphaFoldDB" id="A0A2N9LX73"/>
<dbReference type="InterPro" id="IPR041147">
    <property type="entry name" value="GH38_C"/>
</dbReference>
<dbReference type="SUPFAM" id="SSF49785">
    <property type="entry name" value="Galactose-binding domain-like"/>
    <property type="match status" value="1"/>
</dbReference>
<dbReference type="GO" id="GO:0006013">
    <property type="term" value="P:mannose metabolic process"/>
    <property type="evidence" value="ECO:0007669"/>
    <property type="project" value="InterPro"/>
</dbReference>
<gene>
    <name evidence="6" type="ORF">SBA5_600037</name>
</gene>
<reference evidence="7" key="1">
    <citation type="submission" date="2018-02" db="EMBL/GenBank/DDBJ databases">
        <authorList>
            <person name="Hausmann B."/>
        </authorList>
    </citation>
    <scope>NUCLEOTIDE SEQUENCE [LARGE SCALE GENOMIC DNA]</scope>
    <source>
        <strain evidence="7">Peat soil MAG SbA5</strain>
    </source>
</reference>
<dbReference type="PANTHER" id="PTHR46017">
    <property type="entry name" value="ALPHA-MANNOSIDASE 2C1"/>
    <property type="match status" value="1"/>
</dbReference>
<dbReference type="Pfam" id="PF17677">
    <property type="entry name" value="Glyco_hydro38C2"/>
    <property type="match status" value="1"/>
</dbReference>
<dbReference type="Pfam" id="PF14683">
    <property type="entry name" value="CBM-like"/>
    <property type="match status" value="1"/>
</dbReference>
<dbReference type="EMBL" id="OKRB01000120">
    <property type="protein sequence ID" value="SPE27795.1"/>
    <property type="molecule type" value="Genomic_DNA"/>
</dbReference>
<accession>A0A2N9LX73</accession>
<feature type="domain" description="Glycosyl hydrolase family 38 C-terminal" evidence="3">
    <location>
        <begin position="765"/>
        <end position="947"/>
    </location>
</feature>
<dbReference type="InterPro" id="IPR027291">
    <property type="entry name" value="Glyco_hydro_38_N_sf"/>
</dbReference>
<evidence type="ECO:0000259" key="5">
    <source>
        <dbReference type="Pfam" id="PF17677"/>
    </source>
</evidence>
<dbReference type="SUPFAM" id="SSF74650">
    <property type="entry name" value="Galactose mutarotase-like"/>
    <property type="match status" value="1"/>
</dbReference>
<feature type="domain" description="Glycosyl hydrolases family 38 C-terminal" evidence="5">
    <location>
        <begin position="1061"/>
        <end position="1134"/>
    </location>
</feature>
<dbReference type="GO" id="GO:0030246">
    <property type="term" value="F:carbohydrate binding"/>
    <property type="evidence" value="ECO:0007669"/>
    <property type="project" value="InterPro"/>
</dbReference>
<dbReference type="Pfam" id="PF07748">
    <property type="entry name" value="Glyco_hydro_38C"/>
    <property type="match status" value="1"/>
</dbReference>
<dbReference type="Gene3D" id="2.70.98.30">
    <property type="entry name" value="Golgi alpha-mannosidase II, domain 4"/>
    <property type="match status" value="1"/>
</dbReference>
<dbReference type="InterPro" id="IPR029411">
    <property type="entry name" value="RG-lyase_III"/>
</dbReference>
<evidence type="ECO:0000313" key="7">
    <source>
        <dbReference type="Proteomes" id="UP000239735"/>
    </source>
</evidence>
<evidence type="ECO:0000313" key="6">
    <source>
        <dbReference type="EMBL" id="SPE27795.1"/>
    </source>
</evidence>
<organism evidence="6 7">
    <name type="scientific">Candidatus Sulfuritelmatomonas gaucii</name>
    <dbReference type="NCBI Taxonomy" id="2043161"/>
    <lineage>
        <taxon>Bacteria</taxon>
        <taxon>Pseudomonadati</taxon>
        <taxon>Acidobacteriota</taxon>
        <taxon>Terriglobia</taxon>
        <taxon>Terriglobales</taxon>
        <taxon>Acidobacteriaceae</taxon>
        <taxon>Candidatus Sulfuritelmatomonas</taxon>
    </lineage>
</organism>
<dbReference type="CDD" id="cd10791">
    <property type="entry name" value="GH38N_AMII_like_1"/>
    <property type="match status" value="1"/>
</dbReference>
<keyword evidence="1" id="KW-0732">Signal</keyword>
<proteinExistence type="predicted"/>
<name>A0A2N9LX73_9BACT</name>
<dbReference type="Pfam" id="PF01074">
    <property type="entry name" value="Glyco_hydro_38N"/>
    <property type="match status" value="1"/>
</dbReference>
<dbReference type="Gene3D" id="3.20.110.10">
    <property type="entry name" value="Glycoside hydrolase 38, N terminal domain"/>
    <property type="match status" value="1"/>
</dbReference>
<dbReference type="InterPro" id="IPR000602">
    <property type="entry name" value="Glyco_hydro_38_N"/>
</dbReference>
<dbReference type="InterPro" id="IPR011682">
    <property type="entry name" value="Glyco_hydro_38_C"/>
</dbReference>
<dbReference type="SUPFAM" id="SSF88713">
    <property type="entry name" value="Glycoside hydrolase/deacetylase"/>
    <property type="match status" value="1"/>
</dbReference>
<sequence>MEMKAFRMLAGLVAFCALAVAAGNCQTTTIFEIGKPDQSIREFSAAPGDHVVYQAGKNDWATQWPGEQRSGSRYEIQFDLAAPPRGVFHLKISALTSYPRIPTLQIEINGHKGVYYLYPKPLYLGEQRFRASDVLTVDLPANDLNQRTNNITLQLASSQPTEQNSSALPETVAYDFISLANDPSAKYARETVTANVIPTIFYREQNGHLAETIDAFVRFNQGVAAGQATLLINGGRYNASIPANSDAGEARLSFEVPEWQGATAAKLQIAAGNRHTFDLTLTPERKWTVYVVPHTHVDIGYTDYQGKVAEAQANTLVEAAEMIEQHPDFRFATDGSWNLQQLLETRPEPRRDQILGLIRDGKMGVPADYFNLLTGYASLETLYRSLYYSKALSREYGLSFNYATTTDVPSYTGAYPSVLASSGVKYWAVGGNQDRATVLAHEQWDEKSPFWWEGPDGGKVLFWYSRGYAQIRGVFGGNPQNESIYQALPMFLAPYDKQSYRPDAVLMYGAQDENTDLHPELPTFAPIWNHAFAYPKLQYATFADFFKYVDKQFGAELATYKGDMGPYWEDGIGSDAYYAAEDRNNQSRALAAEVVSTVAHVENPDVHPPKAELDDAWNDILAFAEHTWGAGNSIGQPDSEEATKQLAVKDNFATQAHFELENITNRSMYQLVNKVRVSSNTLVVFNALNWKRSALIEADFRRNQELVDLTTHKTIPLDVMWEKENFVHARFLAPDLPPVGYKCFQIRPVSGVATASVPAEMNTVIENRFYRITVDPETGAVRSIFDKQLNKEVADTASPYRFGQYLYVAGGDPRHNGLSQMIHPYESLPAAELTIHPAANGVYLGAQKTPWGYSIKLRSSDVNTPDVGLEILLFDNEKKIEFHYTVQKNYTMEKEGVYFAFPAAVASPEFAYATQQGWVDPARDMLKGASLEWFSVQKWMAVHGSGMMLGIVPLDASLASFGDINRGMWPAEFQPKTATLFSYAMNNYWHTNYRAGQGGEFTFRYVLTSGSDFDPASLSRLGWESMEAPTVDLVINQDKAGNPDQPLPDEGTSFLSIDNPNIVLVTWKLAEDGKGTILRLKEIAGEEEQAVVRLPRGEVRSASLCNSVEDGVKQLDVANNEVHLTFHPHEVLTVRMVH</sequence>
<evidence type="ECO:0000259" key="3">
    <source>
        <dbReference type="Pfam" id="PF07748"/>
    </source>
</evidence>
<evidence type="ECO:0000256" key="1">
    <source>
        <dbReference type="SAM" id="SignalP"/>
    </source>
</evidence>
<dbReference type="InterPro" id="IPR011013">
    <property type="entry name" value="Gal_mutarotase_sf_dom"/>
</dbReference>
<feature type="chain" id="PRO_5014828618" evidence="1">
    <location>
        <begin position="22"/>
        <end position="1138"/>
    </location>
</feature>
<dbReference type="GO" id="GO:0004559">
    <property type="term" value="F:alpha-mannosidase activity"/>
    <property type="evidence" value="ECO:0007669"/>
    <property type="project" value="InterPro"/>
</dbReference>
<feature type="signal peptide" evidence="1">
    <location>
        <begin position="1"/>
        <end position="21"/>
    </location>
</feature>
<evidence type="ECO:0000259" key="4">
    <source>
        <dbReference type="Pfam" id="PF14683"/>
    </source>
</evidence>
<feature type="domain" description="Rhamnogalacturonan lyase" evidence="4">
    <location>
        <begin position="29"/>
        <end position="179"/>
    </location>
</feature>
<dbReference type="InterPro" id="IPR008979">
    <property type="entry name" value="Galactose-bd-like_sf"/>
</dbReference>
<dbReference type="InterPro" id="IPR011330">
    <property type="entry name" value="Glyco_hydro/deAcase_b/a-brl"/>
</dbReference>
<dbReference type="Proteomes" id="UP000239735">
    <property type="component" value="Unassembled WGS sequence"/>
</dbReference>
<evidence type="ECO:0000259" key="2">
    <source>
        <dbReference type="Pfam" id="PF01074"/>
    </source>
</evidence>
<dbReference type="PANTHER" id="PTHR46017:SF1">
    <property type="entry name" value="ALPHA-MANNOSIDASE 2C1"/>
    <property type="match status" value="1"/>
</dbReference>